<feature type="transmembrane region" description="Helical" evidence="2">
    <location>
        <begin position="94"/>
        <end position="115"/>
    </location>
</feature>
<gene>
    <name evidence="3" type="ORF">ACFPQ9_29410</name>
</gene>
<keyword evidence="2" id="KW-1133">Transmembrane helix</keyword>
<reference evidence="4" key="1">
    <citation type="journal article" date="2019" name="Int. J. Syst. Evol. Microbiol.">
        <title>The Global Catalogue of Microorganisms (GCM) 10K type strain sequencing project: providing services to taxonomists for standard genome sequencing and annotation.</title>
        <authorList>
            <consortium name="The Broad Institute Genomics Platform"/>
            <consortium name="The Broad Institute Genome Sequencing Center for Infectious Disease"/>
            <person name="Wu L."/>
            <person name="Ma J."/>
        </authorList>
    </citation>
    <scope>NUCLEOTIDE SEQUENCE [LARGE SCALE GENOMIC DNA]</scope>
    <source>
        <strain evidence="4">KCTC 42586</strain>
    </source>
</reference>
<feature type="transmembrane region" description="Helical" evidence="2">
    <location>
        <begin position="9"/>
        <end position="32"/>
    </location>
</feature>
<feature type="region of interest" description="Disordered" evidence="1">
    <location>
        <begin position="34"/>
        <end position="72"/>
    </location>
</feature>
<feature type="compositionally biased region" description="Pro residues" evidence="1">
    <location>
        <begin position="56"/>
        <end position="70"/>
    </location>
</feature>
<evidence type="ECO:0000313" key="4">
    <source>
        <dbReference type="Proteomes" id="UP001596263"/>
    </source>
</evidence>
<name>A0ABW0CU16_STRCD</name>
<keyword evidence="2" id="KW-0812">Transmembrane</keyword>
<protein>
    <submittedName>
        <fullName evidence="3">Uncharacterized protein</fullName>
    </submittedName>
</protein>
<organism evidence="3 4">
    <name type="scientific">Streptomyces coerulescens</name>
    <dbReference type="NCBI Taxonomy" id="29304"/>
    <lineage>
        <taxon>Bacteria</taxon>
        <taxon>Bacillati</taxon>
        <taxon>Actinomycetota</taxon>
        <taxon>Actinomycetes</taxon>
        <taxon>Kitasatosporales</taxon>
        <taxon>Streptomycetaceae</taxon>
        <taxon>Streptomyces</taxon>
    </lineage>
</organism>
<accession>A0ABW0CU16</accession>
<sequence length="126" mass="12415">MSKNSQSKIALWVALGFAFTAGAVSLLVLAVMSPSDGDQHSGDRPSTSWYTSTPAAPTPDPSGPSAPPTPATVVTQTVIAVPSGGGDGGDAGTLISALGSLLSGAAAVGTLFHAVHLSRQNRTASS</sequence>
<proteinExistence type="predicted"/>
<dbReference type="EMBL" id="JBHSKM010000023">
    <property type="protein sequence ID" value="MFC5217960.1"/>
    <property type="molecule type" value="Genomic_DNA"/>
</dbReference>
<evidence type="ECO:0000313" key="3">
    <source>
        <dbReference type="EMBL" id="MFC5217960.1"/>
    </source>
</evidence>
<keyword evidence="4" id="KW-1185">Reference proteome</keyword>
<dbReference type="RefSeq" id="WP_380859830.1">
    <property type="nucleotide sequence ID" value="NZ_JBHSKM010000023.1"/>
</dbReference>
<dbReference type="Proteomes" id="UP001596263">
    <property type="component" value="Unassembled WGS sequence"/>
</dbReference>
<evidence type="ECO:0000256" key="1">
    <source>
        <dbReference type="SAM" id="MobiDB-lite"/>
    </source>
</evidence>
<comment type="caution">
    <text evidence="3">The sequence shown here is derived from an EMBL/GenBank/DDBJ whole genome shotgun (WGS) entry which is preliminary data.</text>
</comment>
<evidence type="ECO:0000256" key="2">
    <source>
        <dbReference type="SAM" id="Phobius"/>
    </source>
</evidence>
<keyword evidence="2" id="KW-0472">Membrane</keyword>